<proteinExistence type="inferred from homology"/>
<dbReference type="InterPro" id="IPR014026">
    <property type="entry name" value="UDP-Glc/GDP-Man_DH_dimer"/>
</dbReference>
<reference evidence="5 6" key="1">
    <citation type="submission" date="2020-08" db="EMBL/GenBank/DDBJ databases">
        <title>Genomic Encyclopedia of Type Strains, Phase III (KMG-III): the genomes of soil and plant-associated and newly described type strains.</title>
        <authorList>
            <person name="Whitman W."/>
        </authorList>
    </citation>
    <scope>NUCLEOTIDE SEQUENCE [LARGE SCALE GENOMIC DNA]</scope>
    <source>
        <strain evidence="5 6">CECT 8654</strain>
    </source>
</reference>
<dbReference type="Pfam" id="PF00984">
    <property type="entry name" value="UDPG_MGDP_dh"/>
    <property type="match status" value="1"/>
</dbReference>
<dbReference type="PANTHER" id="PTHR43491:SF1">
    <property type="entry name" value="UDP-N-ACETYL-D-MANNOSAMINE DEHYDROGENASE"/>
    <property type="match status" value="1"/>
</dbReference>
<dbReference type="GO" id="GO:0000271">
    <property type="term" value="P:polysaccharide biosynthetic process"/>
    <property type="evidence" value="ECO:0007669"/>
    <property type="project" value="InterPro"/>
</dbReference>
<keyword evidence="1 5" id="KW-0560">Oxidoreductase</keyword>
<dbReference type="InterPro" id="IPR008927">
    <property type="entry name" value="6-PGluconate_DH-like_C_sf"/>
</dbReference>
<comment type="similarity">
    <text evidence="3">Belongs to the UDP-glucose/GDP-mannose dehydrogenase family.</text>
</comment>
<dbReference type="GO" id="GO:0016628">
    <property type="term" value="F:oxidoreductase activity, acting on the CH-CH group of donors, NAD or NADP as acceptor"/>
    <property type="evidence" value="ECO:0007669"/>
    <property type="project" value="InterPro"/>
</dbReference>
<dbReference type="GO" id="GO:0047004">
    <property type="term" value="F:UDP-N-acetylglucosamine 6-dehydrogenase activity"/>
    <property type="evidence" value="ECO:0007669"/>
    <property type="project" value="UniProtKB-EC"/>
</dbReference>
<dbReference type="InterPro" id="IPR028359">
    <property type="entry name" value="UDP_ManNAc/GlcNAc_DH"/>
</dbReference>
<dbReference type="NCBIfam" id="TIGR03026">
    <property type="entry name" value="NDP-sugDHase"/>
    <property type="match status" value="1"/>
</dbReference>
<evidence type="ECO:0000259" key="4">
    <source>
        <dbReference type="SMART" id="SM00984"/>
    </source>
</evidence>
<dbReference type="GO" id="GO:0051287">
    <property type="term" value="F:NAD binding"/>
    <property type="evidence" value="ECO:0007669"/>
    <property type="project" value="InterPro"/>
</dbReference>
<protein>
    <submittedName>
        <fullName evidence="5">UDP-N-acetyl-D-glucosamine dehydrogenase</fullName>
        <ecNumber evidence="5">1.1.1.136</ecNumber>
    </submittedName>
</protein>
<dbReference type="AlphaFoldDB" id="A0A7W4Z631"/>
<dbReference type="SUPFAM" id="SSF48179">
    <property type="entry name" value="6-phosphogluconate dehydrogenase C-terminal domain-like"/>
    <property type="match status" value="1"/>
</dbReference>
<sequence>MNEIAQTSPLTGEFTYVDLLEKIQLKEAAVSVVGQGYVGLPLAVAFAQSGFQVNGLDIDAERVSRLRQCDANSPDIEDSELARLSTSGHYKPSGDFSLLCESDVILICVPTPLRKSKDPDISYVIDVAETLAITLSPGKLIILESTTYPGTTEEVLLPLFEDKGLVCGRDFFLAFSPERIDPGNKQYSVSEIPKVTGGVTKQCTTLAAALYRQIVDHVVEVSSPKVAELAKLYENVFRSVNIALANEFSIMCRELNICSREVIDAAASKPFGFMPFYPGPGIGGHCIPVDPAYLAWKMRFSNYQARFIPLAEEINQSMPGHVVKLVNESLNRRKRCVNGARILALGVAYKAGVGDIRESPALGILNTLICSGAEISYIDPYVPSIDIAGIHFLSSNLTSDLLEKTDCILILTDHPSFDYTTILDSGKLVVDTRDATWGYRADAGQVVRL</sequence>
<dbReference type="SUPFAM" id="SSF52413">
    <property type="entry name" value="UDP-glucose/GDP-mannose dehydrogenase C-terminal domain"/>
    <property type="match status" value="1"/>
</dbReference>
<dbReference type="EC" id="1.1.1.136" evidence="5"/>
<dbReference type="PANTHER" id="PTHR43491">
    <property type="entry name" value="UDP-N-ACETYL-D-MANNOSAMINE DEHYDROGENASE"/>
    <property type="match status" value="1"/>
</dbReference>
<gene>
    <name evidence="5" type="ORF">FHR99_002089</name>
</gene>
<evidence type="ECO:0000313" key="6">
    <source>
        <dbReference type="Proteomes" id="UP000537130"/>
    </source>
</evidence>
<dbReference type="PIRSF" id="PIRSF500136">
    <property type="entry name" value="UDP_ManNAc_DH"/>
    <property type="match status" value="1"/>
</dbReference>
<evidence type="ECO:0000313" key="5">
    <source>
        <dbReference type="EMBL" id="MBB3047823.1"/>
    </source>
</evidence>
<evidence type="ECO:0000256" key="2">
    <source>
        <dbReference type="ARBA" id="ARBA00023027"/>
    </source>
</evidence>
<dbReference type="Pfam" id="PF03721">
    <property type="entry name" value="UDPG_MGDP_dh_N"/>
    <property type="match status" value="1"/>
</dbReference>
<keyword evidence="2" id="KW-0520">NAD</keyword>
<dbReference type="Pfam" id="PF03720">
    <property type="entry name" value="UDPG_MGDP_dh_C"/>
    <property type="match status" value="1"/>
</dbReference>
<feature type="domain" description="UDP-glucose/GDP-mannose dehydrogenase C-terminal" evidence="4">
    <location>
        <begin position="343"/>
        <end position="438"/>
    </location>
</feature>
<dbReference type="SMART" id="SM00984">
    <property type="entry name" value="UDPG_MGDP_dh_C"/>
    <property type="match status" value="1"/>
</dbReference>
<keyword evidence="6" id="KW-1185">Reference proteome</keyword>
<dbReference type="InterPro" id="IPR014027">
    <property type="entry name" value="UDP-Glc/GDP-Man_DH_C"/>
</dbReference>
<dbReference type="InterPro" id="IPR036291">
    <property type="entry name" value="NAD(P)-bd_dom_sf"/>
</dbReference>
<evidence type="ECO:0000256" key="1">
    <source>
        <dbReference type="ARBA" id="ARBA00023002"/>
    </source>
</evidence>
<dbReference type="SUPFAM" id="SSF51735">
    <property type="entry name" value="NAD(P)-binding Rossmann-fold domains"/>
    <property type="match status" value="1"/>
</dbReference>
<dbReference type="Gene3D" id="3.40.50.720">
    <property type="entry name" value="NAD(P)-binding Rossmann-like Domain"/>
    <property type="match status" value="2"/>
</dbReference>
<evidence type="ECO:0000256" key="3">
    <source>
        <dbReference type="PIRNR" id="PIRNR000124"/>
    </source>
</evidence>
<comment type="caution">
    <text evidence="5">The sequence shown here is derived from an EMBL/GenBank/DDBJ whole genome shotgun (WGS) entry which is preliminary data.</text>
</comment>
<name>A0A7W4Z631_9GAMM</name>
<accession>A0A7W4Z631</accession>
<dbReference type="RefSeq" id="WP_183410581.1">
    <property type="nucleotide sequence ID" value="NZ_JACHWY010000002.1"/>
</dbReference>
<organism evidence="5 6">
    <name type="scientific">Litorivivens lipolytica</name>
    <dbReference type="NCBI Taxonomy" id="1524264"/>
    <lineage>
        <taxon>Bacteria</taxon>
        <taxon>Pseudomonadati</taxon>
        <taxon>Pseudomonadota</taxon>
        <taxon>Gammaproteobacteria</taxon>
        <taxon>Litorivivens</taxon>
    </lineage>
</organism>
<dbReference type="InterPro" id="IPR017476">
    <property type="entry name" value="UDP-Glc/GDP-Man"/>
</dbReference>
<dbReference type="Proteomes" id="UP000537130">
    <property type="component" value="Unassembled WGS sequence"/>
</dbReference>
<dbReference type="EMBL" id="JACHWY010000002">
    <property type="protein sequence ID" value="MBB3047823.1"/>
    <property type="molecule type" value="Genomic_DNA"/>
</dbReference>
<dbReference type="PIRSF" id="PIRSF000124">
    <property type="entry name" value="UDPglc_GDPman_dh"/>
    <property type="match status" value="1"/>
</dbReference>
<dbReference type="InterPro" id="IPR036220">
    <property type="entry name" value="UDP-Glc/GDP-Man_DH_C_sf"/>
</dbReference>
<dbReference type="InterPro" id="IPR001732">
    <property type="entry name" value="UDP-Glc/GDP-Man_DH_N"/>
</dbReference>